<dbReference type="AlphaFoldDB" id="A0A8H8CG61"/>
<dbReference type="Gene3D" id="3.30.60.90">
    <property type="match status" value="1"/>
</dbReference>
<reference evidence="6" key="1">
    <citation type="submission" date="2021-02" db="EMBL/GenBank/DDBJ databases">
        <title>Psilocybe cubensis genome.</title>
        <authorList>
            <person name="Mckernan K.J."/>
            <person name="Crawford S."/>
            <person name="Trippe A."/>
            <person name="Kane L.T."/>
            <person name="Mclaughlin S."/>
        </authorList>
    </citation>
    <scope>NUCLEOTIDE SEQUENCE [LARGE SCALE GENOMIC DNA]</scope>
    <source>
        <strain evidence="6">MGC-MH-2018</strain>
    </source>
</reference>
<feature type="compositionally biased region" description="Pro residues" evidence="4">
    <location>
        <begin position="92"/>
        <end position="106"/>
    </location>
</feature>
<dbReference type="InterPro" id="IPR000433">
    <property type="entry name" value="Znf_ZZ"/>
</dbReference>
<evidence type="ECO:0000259" key="5">
    <source>
        <dbReference type="SMART" id="SM00291"/>
    </source>
</evidence>
<dbReference type="GO" id="GO:0008270">
    <property type="term" value="F:zinc ion binding"/>
    <property type="evidence" value="ECO:0007669"/>
    <property type="project" value="UniProtKB-KW"/>
</dbReference>
<accession>A0A8H8CG61</accession>
<proteinExistence type="predicted"/>
<dbReference type="OrthoDB" id="7873042at2759"/>
<evidence type="ECO:0000256" key="1">
    <source>
        <dbReference type="ARBA" id="ARBA00022723"/>
    </source>
</evidence>
<evidence type="ECO:0000256" key="2">
    <source>
        <dbReference type="ARBA" id="ARBA00022771"/>
    </source>
</evidence>
<keyword evidence="2" id="KW-0863">Zinc-finger</keyword>
<comment type="caution">
    <text evidence="6">The sequence shown here is derived from an EMBL/GenBank/DDBJ whole genome shotgun (WGS) entry which is preliminary data.</text>
</comment>
<evidence type="ECO:0000256" key="3">
    <source>
        <dbReference type="ARBA" id="ARBA00022833"/>
    </source>
</evidence>
<dbReference type="Pfam" id="PF24355">
    <property type="entry name" value="DUF7514"/>
    <property type="match status" value="1"/>
</dbReference>
<dbReference type="Pfam" id="PF00569">
    <property type="entry name" value="ZZ"/>
    <property type="match status" value="1"/>
</dbReference>
<keyword evidence="3" id="KW-0862">Zinc</keyword>
<evidence type="ECO:0000256" key="4">
    <source>
        <dbReference type="SAM" id="MobiDB-lite"/>
    </source>
</evidence>
<sequence length="379" mass="41420">MSHLTYNCDVCRTRIPPLNPRVHCLDPACPDFDLCANCALGERSTPPHVPAHKTKVFKTAGGGGVTMAEGRWYIHTNVANAPPPTQNIATPSLPPRPMAYGPPPLPSRGSNMGTNPNPNPNSNSATSFHGHSQDSYPSAGWQPFFNPDSSPSHTFVTLINDIFTYLDPTNNGNLVPETFSRFLDDMGYLPHENAWKGGLKATFGLSAESNADKSLKNAFDLFSIDHILLQRQQPPHVDPTGLTSQFSRVLGSAFKPSMLGSSASTTVGPMPAITRAGFVEITRIEALSDPSREWGNFSRLIKKYDLPRYRGWGDLPRSVLPDVPDAAMLQRVAGVNAFAKRQGKEALDAAIVEAQIRARGREAAIDLLSDTRRVEYRYL</sequence>
<dbReference type="InterPro" id="IPR055936">
    <property type="entry name" value="DUF7514"/>
</dbReference>
<feature type="compositionally biased region" description="Polar residues" evidence="4">
    <location>
        <begin position="125"/>
        <end position="136"/>
    </location>
</feature>
<dbReference type="SMART" id="SM00291">
    <property type="entry name" value="ZnF_ZZ"/>
    <property type="match status" value="1"/>
</dbReference>
<feature type="region of interest" description="Disordered" evidence="4">
    <location>
        <begin position="79"/>
        <end position="143"/>
    </location>
</feature>
<dbReference type="InterPro" id="IPR043145">
    <property type="entry name" value="Znf_ZZ_sf"/>
</dbReference>
<dbReference type="CDD" id="cd02249">
    <property type="entry name" value="ZZ"/>
    <property type="match status" value="1"/>
</dbReference>
<gene>
    <name evidence="6" type="ORF">JR316_011421</name>
</gene>
<keyword evidence="1" id="KW-0479">Metal-binding</keyword>
<feature type="domain" description="ZZ-type" evidence="5">
    <location>
        <begin position="2"/>
        <end position="50"/>
    </location>
</feature>
<name>A0A8H8CG61_PSICU</name>
<dbReference type="EMBL" id="JAFIQS010000014">
    <property type="protein sequence ID" value="KAG5163639.1"/>
    <property type="molecule type" value="Genomic_DNA"/>
</dbReference>
<organism evidence="6">
    <name type="scientific">Psilocybe cubensis</name>
    <name type="common">Psychedelic mushroom</name>
    <name type="synonym">Stropharia cubensis</name>
    <dbReference type="NCBI Taxonomy" id="181762"/>
    <lineage>
        <taxon>Eukaryota</taxon>
        <taxon>Fungi</taxon>
        <taxon>Dikarya</taxon>
        <taxon>Basidiomycota</taxon>
        <taxon>Agaricomycotina</taxon>
        <taxon>Agaricomycetes</taxon>
        <taxon>Agaricomycetidae</taxon>
        <taxon>Agaricales</taxon>
        <taxon>Agaricineae</taxon>
        <taxon>Strophariaceae</taxon>
        <taxon>Psilocybe</taxon>
    </lineage>
</organism>
<evidence type="ECO:0000313" key="6">
    <source>
        <dbReference type="EMBL" id="KAG5163639.1"/>
    </source>
</evidence>
<protein>
    <recommendedName>
        <fullName evidence="5">ZZ-type domain-containing protein</fullName>
    </recommendedName>
</protein>
<dbReference type="SUPFAM" id="SSF57850">
    <property type="entry name" value="RING/U-box"/>
    <property type="match status" value="1"/>
</dbReference>